<organism evidence="2 3">
    <name type="scientific">Paenibacillus aceris</name>
    <dbReference type="NCBI Taxonomy" id="869555"/>
    <lineage>
        <taxon>Bacteria</taxon>
        <taxon>Bacillati</taxon>
        <taxon>Bacillota</taxon>
        <taxon>Bacilli</taxon>
        <taxon>Bacillales</taxon>
        <taxon>Paenibacillaceae</taxon>
        <taxon>Paenibacillus</taxon>
    </lineage>
</organism>
<dbReference type="RefSeq" id="WP_167059445.1">
    <property type="nucleotide sequence ID" value="NZ_JAAOZR010000023.1"/>
</dbReference>
<evidence type="ECO:0008006" key="4">
    <source>
        <dbReference type="Google" id="ProtNLM"/>
    </source>
</evidence>
<evidence type="ECO:0000313" key="2">
    <source>
        <dbReference type="EMBL" id="MBP1965665.1"/>
    </source>
</evidence>
<proteinExistence type="predicted"/>
<name>A0ABS4I423_9BACL</name>
<reference evidence="2 3" key="1">
    <citation type="submission" date="2021-03" db="EMBL/GenBank/DDBJ databases">
        <title>Genomic Encyclopedia of Type Strains, Phase IV (KMG-IV): sequencing the most valuable type-strain genomes for metagenomic binning, comparative biology and taxonomic classification.</title>
        <authorList>
            <person name="Goeker M."/>
        </authorList>
    </citation>
    <scope>NUCLEOTIDE SEQUENCE [LARGE SCALE GENOMIC DNA]</scope>
    <source>
        <strain evidence="2 3">DSM 24950</strain>
    </source>
</reference>
<accession>A0ABS4I423</accession>
<feature type="transmembrane region" description="Helical" evidence="1">
    <location>
        <begin position="63"/>
        <end position="79"/>
    </location>
</feature>
<feature type="transmembrane region" description="Helical" evidence="1">
    <location>
        <begin position="7"/>
        <end position="26"/>
    </location>
</feature>
<gene>
    <name evidence="2" type="ORF">J2Z65_004910</name>
</gene>
<protein>
    <recommendedName>
        <fullName evidence="4">DUF3899 domain-containing protein</fullName>
    </recommendedName>
</protein>
<dbReference type="Proteomes" id="UP001519344">
    <property type="component" value="Unassembled WGS sequence"/>
</dbReference>
<comment type="caution">
    <text evidence="2">The sequence shown here is derived from an EMBL/GenBank/DDBJ whole genome shotgun (WGS) entry which is preliminary data.</text>
</comment>
<evidence type="ECO:0000313" key="3">
    <source>
        <dbReference type="Proteomes" id="UP001519344"/>
    </source>
</evidence>
<dbReference type="EMBL" id="JAGGKV010000015">
    <property type="protein sequence ID" value="MBP1965665.1"/>
    <property type="molecule type" value="Genomic_DNA"/>
</dbReference>
<keyword evidence="1" id="KW-1133">Transmembrane helix</keyword>
<sequence>MQQISDYLFMGSLILFIVTLLFKGLGSTGSSNPLGNIDLQMQQNHKNDLEKQDSIISRVFKSYLVWISITGIVISIVITKI</sequence>
<keyword evidence="3" id="KW-1185">Reference proteome</keyword>
<keyword evidence="1" id="KW-0472">Membrane</keyword>
<evidence type="ECO:0000256" key="1">
    <source>
        <dbReference type="SAM" id="Phobius"/>
    </source>
</evidence>
<keyword evidence="1" id="KW-0812">Transmembrane</keyword>